<protein>
    <submittedName>
        <fullName evidence="2">GNAT family N-acetyltransferase</fullName>
    </submittedName>
</protein>
<organism evidence="2 3">
    <name type="scientific">Tissierella simiarum</name>
    <dbReference type="NCBI Taxonomy" id="2841534"/>
    <lineage>
        <taxon>Bacteria</taxon>
        <taxon>Bacillati</taxon>
        <taxon>Bacillota</taxon>
        <taxon>Tissierellia</taxon>
        <taxon>Tissierellales</taxon>
        <taxon>Tissierellaceae</taxon>
        <taxon>Tissierella</taxon>
    </lineage>
</organism>
<dbReference type="RefSeq" id="WP_216521276.1">
    <property type="nucleotide sequence ID" value="NZ_JAHLPM010000016.1"/>
</dbReference>
<dbReference type="EMBL" id="JAHLPM010000016">
    <property type="protein sequence ID" value="MBU5439568.1"/>
    <property type="molecule type" value="Genomic_DNA"/>
</dbReference>
<evidence type="ECO:0000313" key="3">
    <source>
        <dbReference type="Proteomes" id="UP000749471"/>
    </source>
</evidence>
<proteinExistence type="predicted"/>
<dbReference type="InterPro" id="IPR000182">
    <property type="entry name" value="GNAT_dom"/>
</dbReference>
<dbReference type="Proteomes" id="UP000749471">
    <property type="component" value="Unassembled WGS sequence"/>
</dbReference>
<keyword evidence="3" id="KW-1185">Reference proteome</keyword>
<sequence>MIKRMILMVSLTLFAVIEECRGLGVGKTLISYLDEYLKEHNTHNIYLYTDSACNYGFYDNHGFVQLGEENCKSPVKTSQAHLKYFYTVTP</sequence>
<comment type="caution">
    <text evidence="2">The sequence shown here is derived from an EMBL/GenBank/DDBJ whole genome shotgun (WGS) entry which is preliminary data.</text>
</comment>
<accession>A0ABS6EBM4</accession>
<feature type="domain" description="N-acetyltransferase" evidence="1">
    <location>
        <begin position="1"/>
        <end position="89"/>
    </location>
</feature>
<dbReference type="PROSITE" id="PS51186">
    <property type="entry name" value="GNAT"/>
    <property type="match status" value="1"/>
</dbReference>
<dbReference type="Pfam" id="PF00583">
    <property type="entry name" value="Acetyltransf_1"/>
    <property type="match status" value="1"/>
</dbReference>
<gene>
    <name evidence="2" type="ORF">KQI42_16255</name>
</gene>
<evidence type="ECO:0000313" key="2">
    <source>
        <dbReference type="EMBL" id="MBU5439568.1"/>
    </source>
</evidence>
<evidence type="ECO:0000259" key="1">
    <source>
        <dbReference type="PROSITE" id="PS51186"/>
    </source>
</evidence>
<name>A0ABS6EBM4_9FIRM</name>
<reference evidence="2 3" key="1">
    <citation type="submission" date="2021-06" db="EMBL/GenBank/DDBJ databases">
        <authorList>
            <person name="Sun Q."/>
            <person name="Li D."/>
        </authorList>
    </citation>
    <scope>NUCLEOTIDE SEQUENCE [LARGE SCALE GENOMIC DNA]</scope>
    <source>
        <strain evidence="2 3">MSJ-40</strain>
    </source>
</reference>
<dbReference type="CDD" id="cd04301">
    <property type="entry name" value="NAT_SF"/>
    <property type="match status" value="1"/>
</dbReference>